<dbReference type="Pfam" id="PF01644">
    <property type="entry name" value="Chitin_synth_1"/>
    <property type="match status" value="1"/>
</dbReference>
<evidence type="ECO:0000256" key="2">
    <source>
        <dbReference type="ARBA" id="ARBA00012543"/>
    </source>
</evidence>
<comment type="subcellular location">
    <subcellularLocation>
        <location evidence="1">Cell membrane</location>
        <topology evidence="1">Multi-pass membrane protein</topology>
    </subcellularLocation>
</comment>
<evidence type="ECO:0000256" key="5">
    <source>
        <dbReference type="ARBA" id="ARBA00022679"/>
    </source>
</evidence>
<keyword evidence="3" id="KW-1003">Cell membrane</keyword>
<dbReference type="EC" id="2.4.1.16" evidence="2"/>
<evidence type="ECO:0000313" key="12">
    <source>
        <dbReference type="Proteomes" id="UP001165122"/>
    </source>
</evidence>
<dbReference type="SUPFAM" id="SSF53448">
    <property type="entry name" value="Nucleotide-diphospho-sugar transferases"/>
    <property type="match status" value="1"/>
</dbReference>
<organism evidence="11 12">
    <name type="scientific">Triparma laevis f. longispina</name>
    <dbReference type="NCBI Taxonomy" id="1714387"/>
    <lineage>
        <taxon>Eukaryota</taxon>
        <taxon>Sar</taxon>
        <taxon>Stramenopiles</taxon>
        <taxon>Ochrophyta</taxon>
        <taxon>Bolidophyceae</taxon>
        <taxon>Parmales</taxon>
        <taxon>Triparmaceae</taxon>
        <taxon>Triparma</taxon>
    </lineage>
</organism>
<evidence type="ECO:0000256" key="6">
    <source>
        <dbReference type="ARBA" id="ARBA00022692"/>
    </source>
</evidence>
<dbReference type="GO" id="GO:0004100">
    <property type="term" value="F:chitin synthase activity"/>
    <property type="evidence" value="ECO:0007669"/>
    <property type="project" value="UniProtKB-EC"/>
</dbReference>
<feature type="transmembrane region" description="Helical" evidence="10">
    <location>
        <begin position="621"/>
        <end position="643"/>
    </location>
</feature>
<name>A0A9W7DVY6_9STRA</name>
<keyword evidence="9" id="KW-0961">Cell wall biogenesis/degradation</keyword>
<keyword evidence="8 10" id="KW-0472">Membrane</keyword>
<feature type="transmembrane region" description="Helical" evidence="10">
    <location>
        <begin position="481"/>
        <end position="504"/>
    </location>
</feature>
<feature type="transmembrane region" description="Helical" evidence="10">
    <location>
        <begin position="406"/>
        <end position="431"/>
    </location>
</feature>
<dbReference type="GO" id="GO:0071555">
    <property type="term" value="P:cell wall organization"/>
    <property type="evidence" value="ECO:0007669"/>
    <property type="project" value="UniProtKB-KW"/>
</dbReference>
<dbReference type="AlphaFoldDB" id="A0A9W7DVY6"/>
<keyword evidence="5" id="KW-0808">Transferase</keyword>
<keyword evidence="4" id="KW-0328">Glycosyltransferase</keyword>
<evidence type="ECO:0000256" key="10">
    <source>
        <dbReference type="SAM" id="Phobius"/>
    </source>
</evidence>
<evidence type="ECO:0000256" key="7">
    <source>
        <dbReference type="ARBA" id="ARBA00022989"/>
    </source>
</evidence>
<keyword evidence="7 10" id="KW-1133">Transmembrane helix</keyword>
<dbReference type="EMBL" id="BRXW01000458">
    <property type="protein sequence ID" value="GMH56928.1"/>
    <property type="molecule type" value="Genomic_DNA"/>
</dbReference>
<feature type="transmembrane region" description="Helical" evidence="10">
    <location>
        <begin position="451"/>
        <end position="469"/>
    </location>
</feature>
<protein>
    <recommendedName>
        <fullName evidence="2">chitin synthase</fullName>
        <ecNumber evidence="2">2.4.1.16</ecNumber>
    </recommendedName>
</protein>
<accession>A0A9W7DVY6</accession>
<proteinExistence type="predicted"/>
<evidence type="ECO:0000256" key="4">
    <source>
        <dbReference type="ARBA" id="ARBA00022676"/>
    </source>
</evidence>
<evidence type="ECO:0000256" key="8">
    <source>
        <dbReference type="ARBA" id="ARBA00023136"/>
    </source>
</evidence>
<keyword evidence="6 10" id="KW-0812">Transmembrane</keyword>
<dbReference type="GO" id="GO:0006031">
    <property type="term" value="P:chitin biosynthetic process"/>
    <property type="evidence" value="ECO:0007669"/>
    <property type="project" value="TreeGrafter"/>
</dbReference>
<dbReference type="OrthoDB" id="26569at2759"/>
<evidence type="ECO:0000256" key="3">
    <source>
        <dbReference type="ARBA" id="ARBA00022475"/>
    </source>
</evidence>
<evidence type="ECO:0000256" key="1">
    <source>
        <dbReference type="ARBA" id="ARBA00004651"/>
    </source>
</evidence>
<dbReference type="InterPro" id="IPR029044">
    <property type="entry name" value="Nucleotide-diphossugar_trans"/>
</dbReference>
<feature type="transmembrane region" description="Helical" evidence="10">
    <location>
        <begin position="510"/>
        <end position="531"/>
    </location>
</feature>
<gene>
    <name evidence="11" type="ORF">TrLO_g11301</name>
</gene>
<dbReference type="PANTHER" id="PTHR22914">
    <property type="entry name" value="CHITIN SYNTHASE"/>
    <property type="match status" value="1"/>
</dbReference>
<keyword evidence="12" id="KW-1185">Reference proteome</keyword>
<sequence>MFTLAGKKQNSAFKLTDREEAMFTLKKKGSAFNVMRNPFNPRSRQKTLVSPPSSSTVSKFGGTIFDEARPVRGATYFSDAGTCTTTATVVCLYNEEGFELKQTIESLIHPALTLLIVADRLEKQSTSMKSYLKDTFLLDERIFLSDSAEVWGVAGQTFISPPTTVKGCRMQCLLKRYNHRKINSHEGVFMVMVPNTGCDYAFTTDCGAIFLPDAVYKLIDHLFRNQICVAVTGRQRVMKESNQRALGQIPPQRDTWFESCLRELQGFDFELDHVAWKAANCASGLLPCLHGPCAMFRYADIAGQCLDEYFDVWGYAPPNIISLLGANLQLAEDRIPSLLGMLYSGKTSDSVFDAPFEFEAELSLKAFITQRRRWGNGALPSLLFGVRNTYTTLNSSYTIFFKVANITILIIQIISSVLTYFTPALFGFLFGATVRAVATEIVPHHAYSIEIAFYIFYGSLYVIFVAVHLKRSAPHDNVVSVPLFSFVIFINVIMMILVIATIVYEKLLYSTLPIILTFAAISFWPFINVLISGSKEAISIMVRALPVFTPTPTFIAFLSAYNISRLADLTWGNRPTISKVKREERRKSLAMDGENANANDPAILELWLKQQMKWCGALNDFIVGINLVLMVFMESILKSIAFLPEIYSTRSVAATYDGALEVRVAFSSPWVLQLLVGTGFHCVRWAK</sequence>
<reference evidence="12" key="1">
    <citation type="journal article" date="2023" name="Commun. Biol.">
        <title>Genome analysis of Parmales, the sister group of diatoms, reveals the evolutionary specialization of diatoms from phago-mixotrophs to photoautotrophs.</title>
        <authorList>
            <person name="Ban H."/>
            <person name="Sato S."/>
            <person name="Yoshikawa S."/>
            <person name="Yamada K."/>
            <person name="Nakamura Y."/>
            <person name="Ichinomiya M."/>
            <person name="Sato N."/>
            <person name="Blanc-Mathieu R."/>
            <person name="Endo H."/>
            <person name="Kuwata A."/>
            <person name="Ogata H."/>
        </authorList>
    </citation>
    <scope>NUCLEOTIDE SEQUENCE [LARGE SCALE GENOMIC DNA]</scope>
    <source>
        <strain evidence="12">NIES 3700</strain>
    </source>
</reference>
<dbReference type="Proteomes" id="UP001165122">
    <property type="component" value="Unassembled WGS sequence"/>
</dbReference>
<dbReference type="InterPro" id="IPR004835">
    <property type="entry name" value="Chitin_synth"/>
</dbReference>
<evidence type="ECO:0000313" key="11">
    <source>
        <dbReference type="EMBL" id="GMH56928.1"/>
    </source>
</evidence>
<dbReference type="GO" id="GO:0005886">
    <property type="term" value="C:plasma membrane"/>
    <property type="evidence" value="ECO:0007669"/>
    <property type="project" value="UniProtKB-SubCell"/>
</dbReference>
<comment type="caution">
    <text evidence="11">The sequence shown here is derived from an EMBL/GenBank/DDBJ whole genome shotgun (WGS) entry which is preliminary data.</text>
</comment>
<feature type="transmembrane region" description="Helical" evidence="10">
    <location>
        <begin position="543"/>
        <end position="563"/>
    </location>
</feature>
<evidence type="ECO:0000256" key="9">
    <source>
        <dbReference type="ARBA" id="ARBA00023316"/>
    </source>
</evidence>
<dbReference type="PANTHER" id="PTHR22914:SF9">
    <property type="entry name" value="CHITIN SYNTHASE 1"/>
    <property type="match status" value="1"/>
</dbReference>